<dbReference type="GO" id="GO:0008285">
    <property type="term" value="P:negative regulation of cell population proliferation"/>
    <property type="evidence" value="ECO:0007669"/>
    <property type="project" value="TreeGrafter"/>
</dbReference>
<dbReference type="GO" id="GO:0005634">
    <property type="term" value="C:nucleus"/>
    <property type="evidence" value="ECO:0007669"/>
    <property type="project" value="TreeGrafter"/>
</dbReference>
<dbReference type="AlphaFoldDB" id="A0A7S4RGW6"/>
<keyword evidence="2" id="KW-0040">ANK repeat</keyword>
<dbReference type="GO" id="GO:2000045">
    <property type="term" value="P:regulation of G1/S transition of mitotic cell cycle"/>
    <property type="evidence" value="ECO:0007669"/>
    <property type="project" value="TreeGrafter"/>
</dbReference>
<dbReference type="Gene3D" id="1.25.40.20">
    <property type="entry name" value="Ankyrin repeat-containing domain"/>
    <property type="match status" value="1"/>
</dbReference>
<organism evidence="3">
    <name type="scientific">Alexandrium monilatum</name>
    <dbReference type="NCBI Taxonomy" id="311494"/>
    <lineage>
        <taxon>Eukaryota</taxon>
        <taxon>Sar</taxon>
        <taxon>Alveolata</taxon>
        <taxon>Dinophyceae</taxon>
        <taxon>Gonyaulacales</taxon>
        <taxon>Pyrocystaceae</taxon>
        <taxon>Alexandrium</taxon>
    </lineage>
</organism>
<gene>
    <name evidence="3" type="ORF">AMON00008_LOCUS35176</name>
</gene>
<dbReference type="InterPro" id="IPR036770">
    <property type="entry name" value="Ankyrin_rpt-contain_sf"/>
</dbReference>
<accession>A0A7S4RGW6</accession>
<sequence length="114" mass="11862">MTALLQAALRGNAAVVGMLLAADADPAVCDSWCRTALHLAAGGYVETDVSAVPDTGFPTAPNANLAAVRILLRARVDPQAEDAEGRLPVEYAAARSHTKVAALLSERPRREDGA</sequence>
<evidence type="ECO:0000256" key="1">
    <source>
        <dbReference type="ARBA" id="ARBA00022737"/>
    </source>
</evidence>
<evidence type="ECO:0000256" key="2">
    <source>
        <dbReference type="ARBA" id="ARBA00023043"/>
    </source>
</evidence>
<dbReference type="GO" id="GO:0004861">
    <property type="term" value="F:cyclin-dependent protein serine/threonine kinase inhibitor activity"/>
    <property type="evidence" value="ECO:0007669"/>
    <property type="project" value="TreeGrafter"/>
</dbReference>
<protein>
    <recommendedName>
        <fullName evidence="4">Ankyrin repeat domain-containing protein</fullName>
    </recommendedName>
</protein>
<dbReference type="SUPFAM" id="SSF48403">
    <property type="entry name" value="Ankyrin repeat"/>
    <property type="match status" value="1"/>
</dbReference>
<dbReference type="GO" id="GO:0019901">
    <property type="term" value="F:protein kinase binding"/>
    <property type="evidence" value="ECO:0007669"/>
    <property type="project" value="TreeGrafter"/>
</dbReference>
<keyword evidence="1" id="KW-0677">Repeat</keyword>
<dbReference type="InterPro" id="IPR050776">
    <property type="entry name" value="Ank_Repeat/CDKN_Inhibitor"/>
</dbReference>
<reference evidence="3" key="1">
    <citation type="submission" date="2021-01" db="EMBL/GenBank/DDBJ databases">
        <authorList>
            <person name="Corre E."/>
            <person name="Pelletier E."/>
            <person name="Niang G."/>
            <person name="Scheremetjew M."/>
            <person name="Finn R."/>
            <person name="Kale V."/>
            <person name="Holt S."/>
            <person name="Cochrane G."/>
            <person name="Meng A."/>
            <person name="Brown T."/>
            <person name="Cohen L."/>
        </authorList>
    </citation>
    <scope>NUCLEOTIDE SEQUENCE</scope>
    <source>
        <strain evidence="3">CCMP3105</strain>
    </source>
</reference>
<evidence type="ECO:0008006" key="4">
    <source>
        <dbReference type="Google" id="ProtNLM"/>
    </source>
</evidence>
<dbReference type="GO" id="GO:0005737">
    <property type="term" value="C:cytoplasm"/>
    <property type="evidence" value="ECO:0007669"/>
    <property type="project" value="TreeGrafter"/>
</dbReference>
<dbReference type="PANTHER" id="PTHR24201">
    <property type="entry name" value="ANK_REP_REGION DOMAIN-CONTAINING PROTEIN"/>
    <property type="match status" value="1"/>
</dbReference>
<evidence type="ECO:0000313" key="3">
    <source>
        <dbReference type="EMBL" id="CAE4613885.1"/>
    </source>
</evidence>
<proteinExistence type="predicted"/>
<dbReference type="PANTHER" id="PTHR24201:SF8">
    <property type="entry name" value="CYCLIN-DEPENDENT KINASE 4 INHIBITOR B"/>
    <property type="match status" value="1"/>
</dbReference>
<name>A0A7S4RGW6_9DINO</name>
<dbReference type="Pfam" id="PF00023">
    <property type="entry name" value="Ank"/>
    <property type="match status" value="1"/>
</dbReference>
<dbReference type="EMBL" id="HBNR01050309">
    <property type="protein sequence ID" value="CAE4613885.1"/>
    <property type="molecule type" value="Transcribed_RNA"/>
</dbReference>
<dbReference type="InterPro" id="IPR002110">
    <property type="entry name" value="Ankyrin_rpt"/>
</dbReference>